<evidence type="ECO:0000313" key="2">
    <source>
        <dbReference type="Proteomes" id="UP000006048"/>
    </source>
</evidence>
<dbReference type="EMBL" id="CP002959">
    <property type="protein sequence ID" value="AFM11693.1"/>
    <property type="molecule type" value="Genomic_DNA"/>
</dbReference>
<reference evidence="1 2" key="1">
    <citation type="submission" date="2012-06" db="EMBL/GenBank/DDBJ databases">
        <title>The complete chromosome of genome of Turneriella parva DSM 21527.</title>
        <authorList>
            <consortium name="US DOE Joint Genome Institute (JGI-PGF)"/>
            <person name="Lucas S."/>
            <person name="Han J."/>
            <person name="Lapidus A."/>
            <person name="Bruce D."/>
            <person name="Goodwin L."/>
            <person name="Pitluck S."/>
            <person name="Peters L."/>
            <person name="Kyrpides N."/>
            <person name="Mavromatis K."/>
            <person name="Ivanova N."/>
            <person name="Mikhailova N."/>
            <person name="Chertkov O."/>
            <person name="Detter J.C."/>
            <person name="Tapia R."/>
            <person name="Han C."/>
            <person name="Land M."/>
            <person name="Hauser L."/>
            <person name="Markowitz V."/>
            <person name="Cheng J.-F."/>
            <person name="Hugenholtz P."/>
            <person name="Woyke T."/>
            <person name="Wu D."/>
            <person name="Gronow S."/>
            <person name="Wellnitz S."/>
            <person name="Brambilla E."/>
            <person name="Klenk H.-P."/>
            <person name="Eisen J.A."/>
        </authorList>
    </citation>
    <scope>NUCLEOTIDE SEQUENCE [LARGE SCALE GENOMIC DNA]</scope>
    <source>
        <strain evidence="2">ATCC BAA-1111 / DSM 21527 / NCTC 11395 / H</strain>
    </source>
</reference>
<accession>I4B336</accession>
<dbReference type="Proteomes" id="UP000006048">
    <property type="component" value="Chromosome"/>
</dbReference>
<sequence length="80" mass="9004">MANIRKGTPENNRLFSISGNGIFHEGHSDFVETTVKIASVTNTEPSDVIEMLKESINAYANNMPYPLSYDREDHYNPSNL</sequence>
<proteinExistence type="predicted"/>
<dbReference type="STRING" id="869212.Turpa_1044"/>
<evidence type="ECO:0000313" key="1">
    <source>
        <dbReference type="EMBL" id="AFM11693.1"/>
    </source>
</evidence>
<dbReference type="HOGENOM" id="CLU_2588717_0_0_12"/>
<organism evidence="1 2">
    <name type="scientific">Turneriella parva (strain ATCC BAA-1111 / DSM 21527 / NCTC 11395 / H)</name>
    <name type="common">Leptospira parva</name>
    <dbReference type="NCBI Taxonomy" id="869212"/>
    <lineage>
        <taxon>Bacteria</taxon>
        <taxon>Pseudomonadati</taxon>
        <taxon>Spirochaetota</taxon>
        <taxon>Spirochaetia</taxon>
        <taxon>Leptospirales</taxon>
        <taxon>Leptospiraceae</taxon>
        <taxon>Turneriella</taxon>
    </lineage>
</organism>
<keyword evidence="2" id="KW-1185">Reference proteome</keyword>
<dbReference type="KEGG" id="tpx:Turpa_1044"/>
<gene>
    <name evidence="1" type="ordered locus">Turpa_1044</name>
</gene>
<protein>
    <submittedName>
        <fullName evidence="1">Uncharacterized protein</fullName>
    </submittedName>
</protein>
<dbReference type="AlphaFoldDB" id="I4B336"/>
<name>I4B336_TURPD</name>